<proteinExistence type="predicted"/>
<keyword evidence="3" id="KW-1185">Reference proteome</keyword>
<dbReference type="AlphaFoldDB" id="A0A285QD68"/>
<organism evidence="2 3">
    <name type="scientific">Sphingomonas guangdongensis</name>
    <dbReference type="NCBI Taxonomy" id="1141890"/>
    <lineage>
        <taxon>Bacteria</taxon>
        <taxon>Pseudomonadati</taxon>
        <taxon>Pseudomonadota</taxon>
        <taxon>Alphaproteobacteria</taxon>
        <taxon>Sphingomonadales</taxon>
        <taxon>Sphingomonadaceae</taxon>
        <taxon>Sphingomonas</taxon>
    </lineage>
</organism>
<dbReference type="OrthoDB" id="7472698at2"/>
<reference evidence="2 3" key="1">
    <citation type="submission" date="2017-07" db="EMBL/GenBank/DDBJ databases">
        <authorList>
            <person name="Sun Z.S."/>
            <person name="Albrecht U."/>
            <person name="Echele G."/>
            <person name="Lee C.C."/>
        </authorList>
    </citation>
    <scope>NUCLEOTIDE SEQUENCE [LARGE SCALE GENOMIC DNA]</scope>
    <source>
        <strain evidence="2 3">CGMCC 1.12672</strain>
    </source>
</reference>
<feature type="transmembrane region" description="Helical" evidence="1">
    <location>
        <begin position="89"/>
        <end position="112"/>
    </location>
</feature>
<evidence type="ECO:0000256" key="1">
    <source>
        <dbReference type="SAM" id="Phobius"/>
    </source>
</evidence>
<name>A0A285QD68_9SPHN</name>
<keyword evidence="1" id="KW-1133">Transmembrane helix</keyword>
<evidence type="ECO:0000313" key="3">
    <source>
        <dbReference type="Proteomes" id="UP000219494"/>
    </source>
</evidence>
<gene>
    <name evidence="2" type="ORF">SAMN06297144_0725</name>
</gene>
<dbReference type="EMBL" id="OBMI01000001">
    <property type="protein sequence ID" value="SOB79776.1"/>
    <property type="molecule type" value="Genomic_DNA"/>
</dbReference>
<accession>A0A285QD68</accession>
<feature type="transmembrane region" description="Helical" evidence="1">
    <location>
        <begin position="21"/>
        <end position="38"/>
    </location>
</feature>
<keyword evidence="1" id="KW-0812">Transmembrane</keyword>
<dbReference type="Proteomes" id="UP000219494">
    <property type="component" value="Unassembled WGS sequence"/>
</dbReference>
<protein>
    <submittedName>
        <fullName evidence="2">Uncharacterized protein</fullName>
    </submittedName>
</protein>
<evidence type="ECO:0000313" key="2">
    <source>
        <dbReference type="EMBL" id="SOB79776.1"/>
    </source>
</evidence>
<sequence length="113" mass="11208">MTMPVLPVAEAVCRPTARYRLLAGQLVAAVVGVAALLLSPPVTGAMLLIPVAGGNEGDMIRFAFLHDAQLIGRGPVAGSVMVRGTRARLLPAALAAGLLVIAGGGGCGAGGLR</sequence>
<dbReference type="RefSeq" id="WP_144033513.1">
    <property type="nucleotide sequence ID" value="NZ_OBMI01000001.1"/>
</dbReference>
<keyword evidence="1" id="KW-0472">Membrane</keyword>